<keyword evidence="1" id="KW-0378">Hydrolase</keyword>
<dbReference type="PROSITE" id="PS00869">
    <property type="entry name" value="RENAL_DIPEPTIDASE_1"/>
    <property type="match status" value="1"/>
</dbReference>
<dbReference type="Proteomes" id="UP001180087">
    <property type="component" value="Chromosome"/>
</dbReference>
<dbReference type="Pfam" id="PF01244">
    <property type="entry name" value="Peptidase_M19"/>
    <property type="match status" value="1"/>
</dbReference>
<evidence type="ECO:0000313" key="1">
    <source>
        <dbReference type="EMBL" id="WLV25287.1"/>
    </source>
</evidence>
<keyword evidence="1" id="KW-0645">Protease</keyword>
<dbReference type="PROSITE" id="PS51365">
    <property type="entry name" value="RENAL_DIPEPTIDASE_2"/>
    <property type="match status" value="1"/>
</dbReference>
<organism evidence="1 2">
    <name type="scientific">Aciduricibacillus chroicocephali</name>
    <dbReference type="NCBI Taxonomy" id="3054939"/>
    <lineage>
        <taxon>Bacteria</taxon>
        <taxon>Bacillati</taxon>
        <taxon>Bacillota</taxon>
        <taxon>Bacilli</taxon>
        <taxon>Bacillales</taxon>
        <taxon>Bacillaceae</taxon>
        <taxon>Aciduricibacillus</taxon>
    </lineage>
</organism>
<sequence length="312" mass="34991">MYLIDWHCDALSKLAAGKGKLDFRNAPAIDANLERLKRGGVKVQCFAVFIDPEVPVELKYEAALEQISYFHREVIGNNPDVKQILNWNDFFSLQDGEIGAMLTLEGADPIGNDLGRLEIFYQLGVRSIGLTWNHANLCADGAGEPRGAGLTAYGRDMIEQMNRRKMLADVSHLSEQAFWDVMSAAEYPFASHSNARALCDHPRNLSDDQVIALFEKGGMVHVVFYPEFIQGREEAEIGDLIRHIDHLVSLGGLDKIGFGSDFDGIDYHVNNLEHAGKYENLINELLKKYSYNEVLGFAGRNFYDFCVRKGLL</sequence>
<dbReference type="RefSeq" id="WP_348029075.1">
    <property type="nucleotide sequence ID" value="NZ_CP129113.1"/>
</dbReference>
<keyword evidence="2" id="KW-1185">Reference proteome</keyword>
<dbReference type="InterPro" id="IPR008257">
    <property type="entry name" value="Pept_M19"/>
</dbReference>
<dbReference type="InterPro" id="IPR000180">
    <property type="entry name" value="Dipep_AS"/>
</dbReference>
<dbReference type="SUPFAM" id="SSF51556">
    <property type="entry name" value="Metallo-dependent hydrolases"/>
    <property type="match status" value="1"/>
</dbReference>
<name>A0ABY9KX02_9BACI</name>
<proteinExistence type="predicted"/>
<dbReference type="InterPro" id="IPR032466">
    <property type="entry name" value="Metal_Hydrolase"/>
</dbReference>
<dbReference type="EC" id="3.4.13.19" evidence="1"/>
<dbReference type="Gene3D" id="3.20.20.140">
    <property type="entry name" value="Metal-dependent hydrolases"/>
    <property type="match status" value="1"/>
</dbReference>
<dbReference type="CDD" id="cd01301">
    <property type="entry name" value="rDP_like"/>
    <property type="match status" value="1"/>
</dbReference>
<reference evidence="1" key="1">
    <citation type="submission" date="2023-06" db="EMBL/GenBank/DDBJ databases">
        <title>A Treasure from Seagulls: Isolation and Description of Aciduricobacillus qingdaonensis gen. nov., sp. nov., a Rare Obligately Uric Acid-utilizing Member in the Family Bacillaceae.</title>
        <authorList>
            <person name="Liu W."/>
            <person name="Wang B."/>
        </authorList>
    </citation>
    <scope>NUCLEOTIDE SEQUENCE</scope>
    <source>
        <strain evidence="1">44XB</strain>
    </source>
</reference>
<dbReference type="PANTHER" id="PTHR10443:SF12">
    <property type="entry name" value="DIPEPTIDASE"/>
    <property type="match status" value="1"/>
</dbReference>
<dbReference type="GO" id="GO:0016805">
    <property type="term" value="F:dipeptidase activity"/>
    <property type="evidence" value="ECO:0007669"/>
    <property type="project" value="UniProtKB-KW"/>
</dbReference>
<dbReference type="EMBL" id="CP129113">
    <property type="protein sequence ID" value="WLV25287.1"/>
    <property type="molecule type" value="Genomic_DNA"/>
</dbReference>
<dbReference type="PANTHER" id="PTHR10443">
    <property type="entry name" value="MICROSOMAL DIPEPTIDASE"/>
    <property type="match status" value="1"/>
</dbReference>
<gene>
    <name evidence="1" type="ORF">QR721_03390</name>
</gene>
<protein>
    <submittedName>
        <fullName evidence="1">Dipeptidase</fullName>
        <ecNumber evidence="1">3.4.13.19</ecNumber>
    </submittedName>
</protein>
<accession>A0ABY9KX02</accession>
<keyword evidence="1" id="KW-0224">Dipeptidase</keyword>
<evidence type="ECO:0000313" key="2">
    <source>
        <dbReference type="Proteomes" id="UP001180087"/>
    </source>
</evidence>